<feature type="domain" description="BRCT" evidence="13">
    <location>
        <begin position="596"/>
        <end position="652"/>
    </location>
</feature>
<dbReference type="SUPFAM" id="SSF52113">
    <property type="entry name" value="BRCT domain"/>
    <property type="match status" value="1"/>
</dbReference>
<dbReference type="InterPro" id="IPR004149">
    <property type="entry name" value="Znf_DNAligase_C4"/>
</dbReference>
<dbReference type="InterPro" id="IPR003583">
    <property type="entry name" value="Hlx-hairpin-Hlx_DNA-bd_motif"/>
</dbReference>
<gene>
    <name evidence="12" type="primary">ligA</name>
    <name evidence="14" type="ordered locus">UCYN_09010</name>
</gene>
<keyword evidence="9 12" id="KW-0234">DNA repair</keyword>
<dbReference type="PANTHER" id="PTHR23389">
    <property type="entry name" value="CHROMOSOME TRANSMISSION FIDELITY FACTOR 18"/>
    <property type="match status" value="1"/>
</dbReference>
<dbReference type="SUPFAM" id="SSF47781">
    <property type="entry name" value="RuvA domain 2-like"/>
    <property type="match status" value="1"/>
</dbReference>
<feature type="binding site" evidence="12">
    <location>
        <position position="413"/>
    </location>
    <ligand>
        <name>Zn(2+)</name>
        <dbReference type="ChEBI" id="CHEBI:29105"/>
    </ligand>
</feature>
<dbReference type="GO" id="GO:0006281">
    <property type="term" value="P:DNA repair"/>
    <property type="evidence" value="ECO:0007669"/>
    <property type="project" value="UniProtKB-KW"/>
</dbReference>
<organism evidence="15">
    <name type="scientific">Atelocyanobacterium thalassa (isolate ALOHA)</name>
    <dbReference type="NCBI Taxonomy" id="1453429"/>
    <lineage>
        <taxon>Bacteria</taxon>
        <taxon>Bacillati</taxon>
        <taxon>Cyanobacteriota</taxon>
        <taxon>Cyanophyceae</taxon>
        <taxon>Oscillatoriophycideae</taxon>
        <taxon>Chroococcales</taxon>
        <taxon>Aphanothecaceae</taxon>
        <taxon>Candidatus Atelocyanobacterium</taxon>
        <taxon>Candidatus Atelocyanobacterium thalassae</taxon>
    </lineage>
</organism>
<dbReference type="Pfam" id="PF14520">
    <property type="entry name" value="HHH_5"/>
    <property type="match status" value="1"/>
</dbReference>
<dbReference type="KEGG" id="cyu:UCYN_09010"/>
<dbReference type="InterPro" id="IPR013839">
    <property type="entry name" value="DNAligase_adenylation"/>
</dbReference>
<dbReference type="Proteomes" id="UP000001405">
    <property type="component" value="Chromosome"/>
</dbReference>
<feature type="binding site" evidence="12">
    <location>
        <position position="140"/>
    </location>
    <ligand>
        <name>NAD(+)</name>
        <dbReference type="ChEBI" id="CHEBI:57540"/>
    </ligand>
</feature>
<dbReference type="Pfam" id="PF03119">
    <property type="entry name" value="DNA_ligase_ZBD"/>
    <property type="match status" value="1"/>
</dbReference>
<evidence type="ECO:0000256" key="9">
    <source>
        <dbReference type="ARBA" id="ARBA00023204"/>
    </source>
</evidence>
<feature type="binding site" evidence="12">
    <location>
        <position position="410"/>
    </location>
    <ligand>
        <name>Zn(2+)</name>
        <dbReference type="ChEBI" id="CHEBI:29105"/>
    </ligand>
</feature>
<dbReference type="InterPro" id="IPR001357">
    <property type="entry name" value="BRCT_dom"/>
</dbReference>
<evidence type="ECO:0000313" key="15">
    <source>
        <dbReference type="Proteomes" id="UP000001405"/>
    </source>
</evidence>
<dbReference type="Gene3D" id="2.40.50.140">
    <property type="entry name" value="Nucleic acid-binding proteins"/>
    <property type="match status" value="1"/>
</dbReference>
<keyword evidence="2 12" id="KW-0436">Ligase</keyword>
<dbReference type="InterPro" id="IPR004150">
    <property type="entry name" value="NAD_DNA_ligase_OB"/>
</dbReference>
<keyword evidence="5 12" id="KW-0227">DNA damage</keyword>
<evidence type="ECO:0000256" key="7">
    <source>
        <dbReference type="ARBA" id="ARBA00022842"/>
    </source>
</evidence>
<dbReference type="InterPro" id="IPR010994">
    <property type="entry name" value="RuvA_2-like"/>
</dbReference>
<evidence type="ECO:0000313" key="14">
    <source>
        <dbReference type="EMBL" id="ADB95585.1"/>
    </source>
</evidence>
<dbReference type="Gene3D" id="3.40.50.10190">
    <property type="entry name" value="BRCT domain"/>
    <property type="match status" value="1"/>
</dbReference>
<dbReference type="SUPFAM" id="SSF50249">
    <property type="entry name" value="Nucleic acid-binding proteins"/>
    <property type="match status" value="1"/>
</dbReference>
<dbReference type="Gene3D" id="1.10.287.610">
    <property type="entry name" value="Helix hairpin bin"/>
    <property type="match status" value="1"/>
</dbReference>
<dbReference type="CDD" id="cd17748">
    <property type="entry name" value="BRCT_DNA_ligase_like"/>
    <property type="match status" value="1"/>
</dbReference>
<evidence type="ECO:0000256" key="1">
    <source>
        <dbReference type="ARBA" id="ARBA00004067"/>
    </source>
</evidence>
<dbReference type="FunFam" id="3.30.470.30:FF:000001">
    <property type="entry name" value="DNA ligase"/>
    <property type="match status" value="1"/>
</dbReference>
<dbReference type="NCBIfam" id="TIGR00575">
    <property type="entry name" value="dnlj"/>
    <property type="match status" value="1"/>
</dbReference>
<feature type="binding site" evidence="12">
    <location>
        <position position="316"/>
    </location>
    <ligand>
        <name>NAD(+)</name>
        <dbReference type="ChEBI" id="CHEBI:57540"/>
    </ligand>
</feature>
<dbReference type="CDD" id="cd00114">
    <property type="entry name" value="LIGANc"/>
    <property type="match status" value="1"/>
</dbReference>
<evidence type="ECO:0000256" key="12">
    <source>
        <dbReference type="HAMAP-Rule" id="MF_01588"/>
    </source>
</evidence>
<feature type="binding site" evidence="12">
    <location>
        <position position="433"/>
    </location>
    <ligand>
        <name>Zn(2+)</name>
        <dbReference type="ChEBI" id="CHEBI:29105"/>
    </ligand>
</feature>
<feature type="binding site" evidence="12">
    <location>
        <begin position="83"/>
        <end position="84"/>
    </location>
    <ligand>
        <name>NAD(+)</name>
        <dbReference type="ChEBI" id="CHEBI:57540"/>
    </ligand>
</feature>
<dbReference type="SMART" id="SM00532">
    <property type="entry name" value="LIGANc"/>
    <property type="match status" value="1"/>
</dbReference>
<comment type="caution">
    <text evidence="12">Lacks conserved residue(s) required for the propagation of feature annotation.</text>
</comment>
<dbReference type="GO" id="GO:0003911">
    <property type="term" value="F:DNA ligase (NAD+) activity"/>
    <property type="evidence" value="ECO:0007669"/>
    <property type="project" value="UniProtKB-UniRule"/>
</dbReference>
<evidence type="ECO:0000256" key="5">
    <source>
        <dbReference type="ARBA" id="ARBA00022763"/>
    </source>
</evidence>
<evidence type="ECO:0000259" key="13">
    <source>
        <dbReference type="PROSITE" id="PS50172"/>
    </source>
</evidence>
<dbReference type="HOGENOM" id="CLU_007764_2_1_3"/>
<dbReference type="Pfam" id="PF01653">
    <property type="entry name" value="DNA_ligase_aden"/>
    <property type="match status" value="1"/>
</dbReference>
<dbReference type="EMBL" id="CP001842">
    <property type="protein sequence ID" value="ADB95585.1"/>
    <property type="molecule type" value="Genomic_DNA"/>
</dbReference>
<dbReference type="Pfam" id="PF12826">
    <property type="entry name" value="HHH_2"/>
    <property type="match status" value="1"/>
</dbReference>
<dbReference type="InterPro" id="IPR018239">
    <property type="entry name" value="DNA_ligase_AS"/>
</dbReference>
<sequence length="682" mass="77392">MNNLNIQKTIIKLRKHLQQANYAYHVLNESIMEDSVYDQLYRQLYNLEQRNPNLISSDSVTQRVGEKPALHFNSVKHDIPLYSLENAFNLQELEAWENRNQKYLKSQENQLIKYIAELKIDGSALSLTYENGLLTRGLTRGDGIVGEDITQNIRTIFSIPLHLNLDDPPSIMHVNGEAFLPLDEFKRINKQKQKEGKSLFANPRNAAAGTLRQLDSKIVSERKLQFFAYSLYADNLDIKSQWDTLKFLQECGFLVNPYYRLCKSLDTVTNYFNEWKSAKKHLPYMTDGVVIKINSHILQKELAYTQRFPRWAIALKYPAEEISTVVEDIIFNTGRTGAVTPMAVMNPVLLGGTIVRKATLHNIDRIAQLGICIGDTVTIRKAGEIIPEVIRVLKTLRHHKTKVFQISERCPKCNSMLVSFSNEAVVRCINNSCPAILKGNLIHWSSRDAVDISGLGEKIIDLLISNGLVNSISDLYHLNFQEVSNLERMGIKSAENLIKSIESSKTKSWTKVLYGLGIHHVGYTTAILLTENFSSVQQLLQAPYDTLVTIKGIGKEVAYSIRSWFSLEENQKLISELDKNGFVLENKNLGINQNKPDKQIFFNITFVITGSLNTLKRSEIKNLIENFGGKVVNSVTKKTNYILVGENPGSKLAEGMKLNIIRLNETDFLRILKDANIEINEI</sequence>
<feature type="binding site" evidence="12">
    <location>
        <begin position="34"/>
        <end position="38"/>
    </location>
    <ligand>
        <name>NAD(+)</name>
        <dbReference type="ChEBI" id="CHEBI:57540"/>
    </ligand>
</feature>
<keyword evidence="8 12" id="KW-0520">NAD</keyword>
<dbReference type="GO" id="GO:0006260">
    <property type="term" value="P:DNA replication"/>
    <property type="evidence" value="ECO:0007669"/>
    <property type="project" value="UniProtKB-KW"/>
</dbReference>
<proteinExistence type="inferred from homology"/>
<keyword evidence="7 12" id="KW-0460">Magnesium</keyword>
<dbReference type="STRING" id="1453429.UCYN_09010"/>
<evidence type="ECO:0000256" key="3">
    <source>
        <dbReference type="ARBA" id="ARBA00022705"/>
    </source>
</evidence>
<evidence type="ECO:0000256" key="4">
    <source>
        <dbReference type="ARBA" id="ARBA00022723"/>
    </source>
</evidence>
<keyword evidence="4 12" id="KW-0479">Metal-binding</keyword>
<dbReference type="Pfam" id="PF00533">
    <property type="entry name" value="BRCT"/>
    <property type="match status" value="1"/>
</dbReference>
<dbReference type="GO" id="GO:0046872">
    <property type="term" value="F:metal ion binding"/>
    <property type="evidence" value="ECO:0007669"/>
    <property type="project" value="UniProtKB-KW"/>
</dbReference>
<dbReference type="FunFam" id="1.10.150.20:FF:000007">
    <property type="entry name" value="DNA ligase"/>
    <property type="match status" value="1"/>
</dbReference>
<dbReference type="Gene3D" id="3.30.470.30">
    <property type="entry name" value="DNA ligase/mRNA capping enzyme"/>
    <property type="match status" value="1"/>
</dbReference>
<dbReference type="SMART" id="SM00278">
    <property type="entry name" value="HhH1"/>
    <property type="match status" value="3"/>
</dbReference>
<dbReference type="InterPro" id="IPR041663">
    <property type="entry name" value="DisA/LigA_HHH"/>
</dbReference>
<dbReference type="PROSITE" id="PS01055">
    <property type="entry name" value="DNA_LIGASE_N1"/>
    <property type="match status" value="1"/>
</dbReference>
<dbReference type="RefSeq" id="WP_012954272.1">
    <property type="nucleotide sequence ID" value="NC_013771.1"/>
</dbReference>
<protein>
    <recommendedName>
        <fullName evidence="12">DNA ligase</fullName>
        <ecNumber evidence="12">6.5.1.2</ecNumber>
    </recommendedName>
    <alternativeName>
        <fullName evidence="12">Polydeoxyribonucleotide synthase [NAD(+)]</fullName>
    </alternativeName>
</protein>
<dbReference type="EC" id="6.5.1.2" evidence="12"/>
<keyword evidence="10 12" id="KW-0464">Manganese</keyword>
<evidence type="ECO:0000256" key="10">
    <source>
        <dbReference type="ARBA" id="ARBA00023211"/>
    </source>
</evidence>
<dbReference type="SMART" id="SM00292">
    <property type="entry name" value="BRCT"/>
    <property type="match status" value="1"/>
</dbReference>
<dbReference type="SUPFAM" id="SSF56091">
    <property type="entry name" value="DNA ligase/mRNA capping enzyme, catalytic domain"/>
    <property type="match status" value="1"/>
</dbReference>
<keyword evidence="6 12" id="KW-0862">Zinc</keyword>
<evidence type="ECO:0000256" key="11">
    <source>
        <dbReference type="ARBA" id="ARBA00034005"/>
    </source>
</evidence>
<dbReference type="PIRSF" id="PIRSF001604">
    <property type="entry name" value="LigA"/>
    <property type="match status" value="1"/>
</dbReference>
<dbReference type="InterPro" id="IPR013840">
    <property type="entry name" value="DNAligase_N"/>
</dbReference>
<name>D3EQ35_ATETH</name>
<dbReference type="PANTHER" id="PTHR23389:SF9">
    <property type="entry name" value="DNA LIGASE"/>
    <property type="match status" value="1"/>
</dbReference>
<evidence type="ECO:0000256" key="6">
    <source>
        <dbReference type="ARBA" id="ARBA00022833"/>
    </source>
</evidence>
<feature type="binding site" evidence="12">
    <location>
        <position position="292"/>
    </location>
    <ligand>
        <name>NAD(+)</name>
        <dbReference type="ChEBI" id="CHEBI:57540"/>
    </ligand>
</feature>
<comment type="function">
    <text evidence="1 12">DNA ligase that catalyzes the formation of phosphodiester linkages between 5'-phosphoryl and 3'-hydroxyl groups in double-stranded DNA using NAD as a coenzyme and as the energy source for the reaction. It is essential for DNA replication and repair of damaged DNA.</text>
</comment>
<comment type="cofactor">
    <cofactor evidence="12">
        <name>Mg(2+)</name>
        <dbReference type="ChEBI" id="CHEBI:18420"/>
    </cofactor>
    <cofactor evidence="12">
        <name>Mn(2+)</name>
        <dbReference type="ChEBI" id="CHEBI:29035"/>
    </cofactor>
</comment>
<dbReference type="Gene3D" id="6.20.10.30">
    <property type="match status" value="1"/>
</dbReference>
<dbReference type="PROSITE" id="PS50172">
    <property type="entry name" value="BRCT"/>
    <property type="match status" value="1"/>
</dbReference>
<dbReference type="Gene3D" id="1.10.150.20">
    <property type="entry name" value="5' to 3' exonuclease, C-terminal subdomain"/>
    <property type="match status" value="2"/>
</dbReference>
<feature type="binding site" evidence="12">
    <location>
        <position position="177"/>
    </location>
    <ligand>
        <name>NAD(+)</name>
        <dbReference type="ChEBI" id="CHEBI:57540"/>
    </ligand>
</feature>
<feature type="binding site" evidence="12">
    <location>
        <position position="117"/>
    </location>
    <ligand>
        <name>NAD(+)</name>
        <dbReference type="ChEBI" id="CHEBI:57540"/>
    </ligand>
</feature>
<dbReference type="NCBIfam" id="NF005932">
    <property type="entry name" value="PRK07956.1"/>
    <property type="match status" value="1"/>
</dbReference>
<dbReference type="InterPro" id="IPR012340">
    <property type="entry name" value="NA-bd_OB-fold"/>
</dbReference>
<evidence type="ECO:0000256" key="8">
    <source>
        <dbReference type="ARBA" id="ARBA00023027"/>
    </source>
</evidence>
<evidence type="ECO:0000256" key="2">
    <source>
        <dbReference type="ARBA" id="ARBA00022598"/>
    </source>
</evidence>
<reference evidence="14 15" key="1">
    <citation type="journal article" date="2010" name="Nature">
        <title>Metabolic streamlining in an open-ocean nitrogen-fixing cyanobacterium.</title>
        <authorList>
            <person name="Tripp H.J."/>
            <person name="Bench S.R."/>
            <person name="Turk K.A."/>
            <person name="Foster R.A."/>
            <person name="Desany B.A."/>
            <person name="Niazi F."/>
            <person name="Affourtit J.P."/>
            <person name="Zehr J.P."/>
        </authorList>
    </citation>
    <scope>NUCLEOTIDE SEQUENCE [LARGE SCALE GENOMIC DNA]</scope>
    <source>
        <strain evidence="15">ALOHA</strain>
    </source>
</reference>
<comment type="catalytic activity">
    <reaction evidence="11 12">
        <text>NAD(+) + (deoxyribonucleotide)n-3'-hydroxyl + 5'-phospho-(deoxyribonucleotide)m = (deoxyribonucleotide)n+m + AMP + beta-nicotinamide D-nucleotide.</text>
        <dbReference type="EC" id="6.5.1.2"/>
    </reaction>
</comment>
<dbReference type="Pfam" id="PF03120">
    <property type="entry name" value="OB_DNA_ligase"/>
    <property type="match status" value="1"/>
</dbReference>
<feature type="active site" description="N6-AMP-lysine intermediate" evidence="12">
    <location>
        <position position="119"/>
    </location>
</feature>
<accession>D3EQ35</accession>
<dbReference type="HAMAP" id="MF_01588">
    <property type="entry name" value="DNA_ligase_A"/>
    <property type="match status" value="1"/>
</dbReference>
<comment type="similarity">
    <text evidence="12">Belongs to the NAD-dependent DNA ligase family. LigA subfamily.</text>
</comment>
<keyword evidence="3 12" id="KW-0235">DNA replication</keyword>
<dbReference type="InterPro" id="IPR036420">
    <property type="entry name" value="BRCT_dom_sf"/>
</dbReference>
<dbReference type="InterPro" id="IPR001679">
    <property type="entry name" value="DNA_ligase"/>
</dbReference>
<keyword evidence="15" id="KW-1185">Reference proteome</keyword>
<dbReference type="AlphaFoldDB" id="D3EQ35"/>
<dbReference type="OrthoDB" id="9759736at2"/>
<dbReference type="GO" id="GO:0003677">
    <property type="term" value="F:DNA binding"/>
    <property type="evidence" value="ECO:0007669"/>
    <property type="project" value="InterPro"/>
</dbReference>
<dbReference type="GO" id="GO:0005829">
    <property type="term" value="C:cytosol"/>
    <property type="evidence" value="ECO:0007669"/>
    <property type="project" value="TreeGrafter"/>
</dbReference>
<dbReference type="PATRIC" id="fig|713887.8.peg.841"/>